<feature type="compositionally biased region" description="Basic and acidic residues" evidence="7">
    <location>
        <begin position="123"/>
        <end position="132"/>
    </location>
</feature>
<dbReference type="PANTHER" id="PTHR33057">
    <property type="entry name" value="TRANSCRIPTION REPRESSOR OFP7-RELATED"/>
    <property type="match status" value="1"/>
</dbReference>
<evidence type="ECO:0000256" key="1">
    <source>
        <dbReference type="ARBA" id="ARBA00004123"/>
    </source>
</evidence>
<dbReference type="Proteomes" id="UP001327560">
    <property type="component" value="Chromosome 2"/>
</dbReference>
<feature type="compositionally biased region" description="Low complexity" evidence="7">
    <location>
        <begin position="30"/>
        <end position="58"/>
    </location>
</feature>
<feature type="compositionally biased region" description="Basic and acidic residues" evidence="7">
    <location>
        <begin position="66"/>
        <end position="75"/>
    </location>
</feature>
<proteinExistence type="predicted"/>
<evidence type="ECO:0000256" key="2">
    <source>
        <dbReference type="ARBA" id="ARBA00022491"/>
    </source>
</evidence>
<keyword evidence="10" id="KW-1185">Reference proteome</keyword>
<comment type="subcellular location">
    <subcellularLocation>
        <location evidence="1 6">Nucleus</location>
    </subcellularLocation>
</comment>
<evidence type="ECO:0000259" key="8">
    <source>
        <dbReference type="PROSITE" id="PS51754"/>
    </source>
</evidence>
<feature type="compositionally biased region" description="Basic residues" evidence="7">
    <location>
        <begin position="95"/>
        <end position="105"/>
    </location>
</feature>
<dbReference type="GO" id="GO:0005634">
    <property type="term" value="C:nucleus"/>
    <property type="evidence" value="ECO:0007669"/>
    <property type="project" value="UniProtKB-SubCell"/>
</dbReference>
<feature type="compositionally biased region" description="Polar residues" evidence="7">
    <location>
        <begin position="113"/>
        <end position="122"/>
    </location>
</feature>
<dbReference type="Pfam" id="PF04844">
    <property type="entry name" value="Ovate"/>
    <property type="match status" value="1"/>
</dbReference>
<evidence type="ECO:0000256" key="3">
    <source>
        <dbReference type="ARBA" id="ARBA00023015"/>
    </source>
</evidence>
<dbReference type="NCBIfam" id="TIGR01568">
    <property type="entry name" value="A_thal_3678"/>
    <property type="match status" value="1"/>
</dbReference>
<evidence type="ECO:0000313" key="10">
    <source>
        <dbReference type="Proteomes" id="UP001327560"/>
    </source>
</evidence>
<evidence type="ECO:0000256" key="7">
    <source>
        <dbReference type="SAM" id="MobiDB-lite"/>
    </source>
</evidence>
<feature type="region of interest" description="Disordered" evidence="7">
    <location>
        <begin position="25"/>
        <end position="132"/>
    </location>
</feature>
<reference evidence="9 10" key="1">
    <citation type="submission" date="2023-10" db="EMBL/GenBank/DDBJ databases">
        <title>Chromosome-scale genome assembly provides insights into flower coloration mechanisms of Canna indica.</title>
        <authorList>
            <person name="Li C."/>
        </authorList>
    </citation>
    <scope>NUCLEOTIDE SEQUENCE [LARGE SCALE GENOMIC DNA]</scope>
    <source>
        <tissue evidence="9">Flower</tissue>
    </source>
</reference>
<dbReference type="PROSITE" id="PS51754">
    <property type="entry name" value="OVATE"/>
    <property type="match status" value="1"/>
</dbReference>
<accession>A0AAQ3Q2C1</accession>
<dbReference type="EMBL" id="CP136891">
    <property type="protein sequence ID" value="WOK95865.1"/>
    <property type="molecule type" value="Genomic_DNA"/>
</dbReference>
<dbReference type="GO" id="GO:0045892">
    <property type="term" value="P:negative regulation of DNA-templated transcription"/>
    <property type="evidence" value="ECO:0007669"/>
    <property type="project" value="UniProtKB-UniRule"/>
</dbReference>
<dbReference type="InterPro" id="IPR038933">
    <property type="entry name" value="Ovate"/>
</dbReference>
<feature type="domain" description="OVATE" evidence="8">
    <location>
        <begin position="230"/>
        <end position="289"/>
    </location>
</feature>
<sequence>MGNHKFRLFDMCWFSKLKHFVRADGSQPLQSSTKKNQNSTSSHLPPIQAQKQQQQFLQNRASHYVPSKERKEKPPRSPINAKASDTRFPVDLPPRKSKRRPRKLATKPCASAATLSRKSVNMSEDKDPCKHSSEKIEKMEFEELEELEMVSELKLPPILTKPTKEKDSFLQQTGVPAARRSAMETRRVKVQRNSPRTESKKLHALKAARQRKETKTKTKKKRVVSESLVMIKSSSNPWRDFADSMLEMIVENNIREPDELEELLACYLSLNSEEYHEVIVKVFEHIWFAVTDVRNVN</sequence>
<organism evidence="9 10">
    <name type="scientific">Canna indica</name>
    <name type="common">Indian-shot</name>
    <dbReference type="NCBI Taxonomy" id="4628"/>
    <lineage>
        <taxon>Eukaryota</taxon>
        <taxon>Viridiplantae</taxon>
        <taxon>Streptophyta</taxon>
        <taxon>Embryophyta</taxon>
        <taxon>Tracheophyta</taxon>
        <taxon>Spermatophyta</taxon>
        <taxon>Magnoliopsida</taxon>
        <taxon>Liliopsida</taxon>
        <taxon>Zingiberales</taxon>
        <taxon>Cannaceae</taxon>
        <taxon>Canna</taxon>
    </lineage>
</organism>
<dbReference type="PANTHER" id="PTHR33057:SF151">
    <property type="entry name" value="TRANSCRIPTION REPRESSOR OFP1"/>
    <property type="match status" value="1"/>
</dbReference>
<evidence type="ECO:0000313" key="9">
    <source>
        <dbReference type="EMBL" id="WOK95865.1"/>
    </source>
</evidence>
<comment type="function">
    <text evidence="6">Transcriptional repressor that regulates multiple aspects of plant growth and development.</text>
</comment>
<protein>
    <recommendedName>
        <fullName evidence="6">Transcription repressor</fullName>
    </recommendedName>
    <alternativeName>
        <fullName evidence="6">Ovate family protein</fullName>
    </alternativeName>
</protein>
<keyword evidence="2 6" id="KW-0678">Repressor</keyword>
<evidence type="ECO:0000256" key="6">
    <source>
        <dbReference type="RuleBase" id="RU367028"/>
    </source>
</evidence>
<evidence type="ECO:0000256" key="4">
    <source>
        <dbReference type="ARBA" id="ARBA00023163"/>
    </source>
</evidence>
<feature type="region of interest" description="Disordered" evidence="7">
    <location>
        <begin position="165"/>
        <end position="201"/>
    </location>
</feature>
<dbReference type="AlphaFoldDB" id="A0AAQ3Q2C1"/>
<dbReference type="InterPro" id="IPR006458">
    <property type="entry name" value="Ovate_C"/>
</dbReference>
<gene>
    <name evidence="9" type="ORF">Cni_G04572</name>
</gene>
<evidence type="ECO:0000256" key="5">
    <source>
        <dbReference type="ARBA" id="ARBA00023242"/>
    </source>
</evidence>
<keyword evidence="4 6" id="KW-0804">Transcription</keyword>
<keyword evidence="3 6" id="KW-0805">Transcription regulation</keyword>
<keyword evidence="5 6" id="KW-0539">Nucleus</keyword>
<name>A0AAQ3Q2C1_9LILI</name>